<keyword evidence="2" id="KW-0067">ATP-binding</keyword>
<reference evidence="3" key="1">
    <citation type="submission" date="2017-01" db="EMBL/GenBank/DDBJ databases">
        <authorList>
            <person name="Varghese N."/>
            <person name="Submissions S."/>
        </authorList>
    </citation>
    <scope>NUCLEOTIDE SEQUENCE [LARGE SCALE GENOMIC DNA]</scope>
    <source>
        <strain evidence="3">ATCC 12950</strain>
    </source>
</reference>
<dbReference type="Pfam" id="PF12802">
    <property type="entry name" value="MarR_2"/>
    <property type="match status" value="1"/>
</dbReference>
<dbReference type="PANTHER" id="PTHR30595:SF6">
    <property type="entry name" value="SCHLAFEN ALBA-2 DOMAIN-CONTAINING PROTEIN"/>
    <property type="match status" value="1"/>
</dbReference>
<name>A0A1N6TQ25_9ACTN</name>
<gene>
    <name evidence="2" type="ORF">SAMN05421833_102439</name>
</gene>
<dbReference type="Gene3D" id="3.30.565.60">
    <property type="match status" value="1"/>
</dbReference>
<dbReference type="GO" id="GO:0003700">
    <property type="term" value="F:DNA-binding transcription factor activity"/>
    <property type="evidence" value="ECO:0007669"/>
    <property type="project" value="InterPro"/>
</dbReference>
<sequence>MPADVSHLVDELRAAGGDTTALEVKSAAGGLPESLTPTLSALANLPGGGTIILGLDERFGFRPVPLPNAQSLKQGLAAKARSFTPPVRLTLDDGIAYGAPVIVARVHECDKSAKPCRVTATGASYLRGYDGDFRLSDIEEQAFIAARRAPMFDRTLVEGATSADLHPELVKAFIEAVRERDQQGLGRFVREDELLCRAGVTAADGRPTVAGLLALGTHPQQWFPRYAIQISADPLPGDPPGSRARNQAVLTGPIPRMLDAAMEWARRTFDTAIVAGPDGTVRDLPVYPLVAFRELVANALIHRDLDHWSAGMAVEIRLRRDRLVIANPGGLYGITVDRLGKEAVTSARNARLVAICQNVRSPFSGGRVIEALASGIPTVGAALEEACLPPAHYIDAGIRFVAILHRPIVPTAAADPLNATESRVLDALAQGALTVAQLVDMLDLTAPNIRKALRGLREHGYVRQHGGRGKFTYYERV</sequence>
<dbReference type="InterPro" id="IPR038475">
    <property type="entry name" value="RecG_C_sf"/>
</dbReference>
<accession>A0A1N6TQ25</accession>
<proteinExistence type="predicted"/>
<protein>
    <submittedName>
        <fullName evidence="2">ATP-dependent DNA helicase RecG</fullName>
    </submittedName>
</protein>
<dbReference type="SUPFAM" id="SSF46785">
    <property type="entry name" value="Winged helix' DNA-binding domain"/>
    <property type="match status" value="1"/>
</dbReference>
<feature type="domain" description="HTH marR-type" evidence="1">
    <location>
        <begin position="417"/>
        <end position="464"/>
    </location>
</feature>
<evidence type="ECO:0000313" key="2">
    <source>
        <dbReference type="EMBL" id="SIQ55482.1"/>
    </source>
</evidence>
<dbReference type="PANTHER" id="PTHR30595">
    <property type="entry name" value="GLPR-RELATED TRANSCRIPTIONAL REPRESSOR"/>
    <property type="match status" value="1"/>
</dbReference>
<dbReference type="CDD" id="cd00090">
    <property type="entry name" value="HTH_ARSR"/>
    <property type="match status" value="1"/>
</dbReference>
<dbReference type="Pfam" id="PF13749">
    <property type="entry name" value="HATPase_c_4"/>
    <property type="match status" value="1"/>
</dbReference>
<dbReference type="InterPro" id="IPR038461">
    <property type="entry name" value="Schlafen_AlbA_2_dom_sf"/>
</dbReference>
<dbReference type="GO" id="GO:0004386">
    <property type="term" value="F:helicase activity"/>
    <property type="evidence" value="ECO:0007669"/>
    <property type="project" value="UniProtKB-KW"/>
</dbReference>
<dbReference type="Gene3D" id="3.30.950.30">
    <property type="entry name" value="Schlafen, AAA domain"/>
    <property type="match status" value="1"/>
</dbReference>
<dbReference type="RefSeq" id="WP_143734076.1">
    <property type="nucleotide sequence ID" value="NZ_FTNI01000002.1"/>
</dbReference>
<dbReference type="EMBL" id="FTNI01000002">
    <property type="protein sequence ID" value="SIQ55482.1"/>
    <property type="molecule type" value="Genomic_DNA"/>
</dbReference>
<keyword evidence="2" id="KW-0347">Helicase</keyword>
<dbReference type="AlphaFoldDB" id="A0A1N6TQ25"/>
<dbReference type="OrthoDB" id="9805115at2"/>
<dbReference type="STRING" id="58117.SAMN05421833_102439"/>
<dbReference type="InterPro" id="IPR000835">
    <property type="entry name" value="HTH_MarR-typ"/>
</dbReference>
<dbReference type="InterPro" id="IPR036390">
    <property type="entry name" value="WH_DNA-bd_sf"/>
</dbReference>
<dbReference type="InterPro" id="IPR011991">
    <property type="entry name" value="ArsR-like_HTH"/>
</dbReference>
<evidence type="ECO:0000313" key="3">
    <source>
        <dbReference type="Proteomes" id="UP000186096"/>
    </source>
</evidence>
<dbReference type="InterPro" id="IPR036388">
    <property type="entry name" value="WH-like_DNA-bd_sf"/>
</dbReference>
<keyword evidence="2" id="KW-0378">Hydrolase</keyword>
<dbReference type="Gene3D" id="1.10.10.10">
    <property type="entry name" value="Winged helix-like DNA-binding domain superfamily/Winged helix DNA-binding domain"/>
    <property type="match status" value="1"/>
</dbReference>
<organism evidence="2 3">
    <name type="scientific">Microbispora rosea</name>
    <dbReference type="NCBI Taxonomy" id="58117"/>
    <lineage>
        <taxon>Bacteria</taxon>
        <taxon>Bacillati</taxon>
        <taxon>Actinomycetota</taxon>
        <taxon>Actinomycetes</taxon>
        <taxon>Streptosporangiales</taxon>
        <taxon>Streptosporangiaceae</taxon>
        <taxon>Microbispora</taxon>
    </lineage>
</organism>
<keyword evidence="2" id="KW-0547">Nucleotide-binding</keyword>
<keyword evidence="3" id="KW-1185">Reference proteome</keyword>
<dbReference type="Proteomes" id="UP000186096">
    <property type="component" value="Unassembled WGS sequence"/>
</dbReference>
<evidence type="ECO:0000259" key="1">
    <source>
        <dbReference type="Pfam" id="PF12802"/>
    </source>
</evidence>